<organism evidence="2 3">
    <name type="scientific">Deefgea chitinilytica</name>
    <dbReference type="NCBI Taxonomy" id="570276"/>
    <lineage>
        <taxon>Bacteria</taxon>
        <taxon>Pseudomonadati</taxon>
        <taxon>Pseudomonadota</taxon>
        <taxon>Betaproteobacteria</taxon>
        <taxon>Neisseriales</taxon>
        <taxon>Chitinibacteraceae</taxon>
        <taxon>Deefgea</taxon>
    </lineage>
</organism>
<dbReference type="CDD" id="cd03043">
    <property type="entry name" value="GST_N_1"/>
    <property type="match status" value="1"/>
</dbReference>
<dbReference type="SUPFAM" id="SSF47616">
    <property type="entry name" value="GST C-terminal domain-like"/>
    <property type="match status" value="1"/>
</dbReference>
<protein>
    <submittedName>
        <fullName evidence="2">Glutathione S-transferase</fullName>
    </submittedName>
</protein>
<keyword evidence="3" id="KW-1185">Reference proteome</keyword>
<sequence>MQLVIGNKNYSSWSLRPWLGLKVAGIEFEERLHNLYAEHAREERLQWSPTGKVPVLLDDDLTIWETIAIAEYIAERFPLAQLWPQDPIARALARTVCAEMHAGFAALRTACPMDVRSRHAFELTPEVAADVARIVALWADCRERYGIASSEGEFLFGHFTWADAFFAPVVTRFVSYGIEVPTEAQLYMQTVLALPAMQEWIAAAELEAWTAP</sequence>
<dbReference type="EMBL" id="WOFE01000003">
    <property type="protein sequence ID" value="MBM5571801.1"/>
    <property type="molecule type" value="Genomic_DNA"/>
</dbReference>
<dbReference type="InterPro" id="IPR036282">
    <property type="entry name" value="Glutathione-S-Trfase_C_sf"/>
</dbReference>
<accession>A0ABS2CCC1</accession>
<dbReference type="PANTHER" id="PTHR42673:SF4">
    <property type="entry name" value="MALEYLACETOACETATE ISOMERASE"/>
    <property type="match status" value="1"/>
</dbReference>
<evidence type="ECO:0000259" key="1">
    <source>
        <dbReference type="PROSITE" id="PS50404"/>
    </source>
</evidence>
<dbReference type="InterPro" id="IPR036249">
    <property type="entry name" value="Thioredoxin-like_sf"/>
</dbReference>
<feature type="domain" description="GST N-terminal" evidence="1">
    <location>
        <begin position="1"/>
        <end position="81"/>
    </location>
</feature>
<dbReference type="Proteomes" id="UP001195660">
    <property type="component" value="Unassembled WGS sequence"/>
</dbReference>
<dbReference type="SFLD" id="SFLDG00358">
    <property type="entry name" value="Main_(cytGST)"/>
    <property type="match status" value="1"/>
</dbReference>
<comment type="caution">
    <text evidence="2">The sequence shown here is derived from an EMBL/GenBank/DDBJ whole genome shotgun (WGS) entry which is preliminary data.</text>
</comment>
<evidence type="ECO:0000313" key="2">
    <source>
        <dbReference type="EMBL" id="MBM5571801.1"/>
    </source>
</evidence>
<dbReference type="PROSITE" id="PS50404">
    <property type="entry name" value="GST_NTER"/>
    <property type="match status" value="1"/>
</dbReference>
<dbReference type="CDD" id="cd03194">
    <property type="entry name" value="GST_C_3"/>
    <property type="match status" value="1"/>
</dbReference>
<dbReference type="SFLD" id="SFLDS00019">
    <property type="entry name" value="Glutathione_Transferase_(cytos"/>
    <property type="match status" value="1"/>
</dbReference>
<dbReference type="InterPro" id="IPR004045">
    <property type="entry name" value="Glutathione_S-Trfase_N"/>
</dbReference>
<gene>
    <name evidence="2" type="ORF">GM173_09425</name>
</gene>
<reference evidence="2 3" key="1">
    <citation type="submission" date="2019-11" db="EMBL/GenBank/DDBJ databases">
        <title>Novel Deefgea species.</title>
        <authorList>
            <person name="Han J.-H."/>
        </authorList>
    </citation>
    <scope>NUCLEOTIDE SEQUENCE [LARGE SCALE GENOMIC DNA]</scope>
    <source>
        <strain evidence="2 3">LMG 24817</strain>
    </source>
</reference>
<proteinExistence type="predicted"/>
<dbReference type="SUPFAM" id="SSF52833">
    <property type="entry name" value="Thioredoxin-like"/>
    <property type="match status" value="1"/>
</dbReference>
<dbReference type="Gene3D" id="3.40.30.10">
    <property type="entry name" value="Glutaredoxin"/>
    <property type="match status" value="1"/>
</dbReference>
<dbReference type="RefSeq" id="WP_203571124.1">
    <property type="nucleotide sequence ID" value="NZ_WOFE01000003.1"/>
</dbReference>
<dbReference type="InterPro" id="IPR040079">
    <property type="entry name" value="Glutathione_S-Trfase"/>
</dbReference>
<evidence type="ECO:0000313" key="3">
    <source>
        <dbReference type="Proteomes" id="UP001195660"/>
    </source>
</evidence>
<dbReference type="PANTHER" id="PTHR42673">
    <property type="entry name" value="MALEYLACETOACETATE ISOMERASE"/>
    <property type="match status" value="1"/>
</dbReference>
<dbReference type="Gene3D" id="1.20.1050.10">
    <property type="match status" value="1"/>
</dbReference>
<dbReference type="Pfam" id="PF13409">
    <property type="entry name" value="GST_N_2"/>
    <property type="match status" value="1"/>
</dbReference>
<name>A0ABS2CCC1_9NEIS</name>